<name>A0A6I4ULW4_9SPHN</name>
<reference evidence="8 11" key="2">
    <citation type="submission" date="2020-08" db="EMBL/GenBank/DDBJ databases">
        <title>Genomic Encyclopedia of Type Strains, Phase IV (KMG-IV): sequencing the most valuable type-strain genomes for metagenomic binning, comparative biology and taxonomic classification.</title>
        <authorList>
            <person name="Goeker M."/>
        </authorList>
    </citation>
    <scope>NUCLEOTIDE SEQUENCE [LARGE SCALE GENOMIC DNA]</scope>
    <source>
        <strain evidence="8 11">DSM 8510</strain>
    </source>
</reference>
<dbReference type="GO" id="GO:0055085">
    <property type="term" value="P:transmembrane transport"/>
    <property type="evidence" value="ECO:0007669"/>
    <property type="project" value="InterPro"/>
</dbReference>
<dbReference type="SUPFAM" id="SSF74653">
    <property type="entry name" value="TolA/TonB C-terminal domain"/>
    <property type="match status" value="1"/>
</dbReference>
<dbReference type="Pfam" id="PF03544">
    <property type="entry name" value="TonB_C"/>
    <property type="match status" value="1"/>
</dbReference>
<accession>A0A6I4ULW4</accession>
<comment type="subcellular location">
    <subcellularLocation>
        <location evidence="1">Membrane</location>
        <topology evidence="1">Single-pass membrane protein</topology>
    </subcellularLocation>
</comment>
<evidence type="ECO:0000256" key="3">
    <source>
        <dbReference type="ARBA" id="ARBA00022989"/>
    </source>
</evidence>
<feature type="compositionally biased region" description="Pro residues" evidence="5">
    <location>
        <begin position="56"/>
        <end position="65"/>
    </location>
</feature>
<evidence type="ECO:0000259" key="7">
    <source>
        <dbReference type="Pfam" id="PF03544"/>
    </source>
</evidence>
<evidence type="ECO:0000256" key="6">
    <source>
        <dbReference type="SAM" id="Phobius"/>
    </source>
</evidence>
<sequence length="228" mass="23674">MTYASTNRRPNPAALVGALGIPGAFGALLVVGLAVTVVTKPAGPRIKGEIITETILPPPPPTPDKPQPDQKTTSTTTTSKPDTPRPADLPTDLNLGETEFDFPITGTPAGTGTGTGEIGFPAPGPSASPFDPVGARPRGNPGKWVTNNDYRSRWIMEELSGTARFTLAIDASGKVTGCTVTRSTGHAPLDAATCDLVTKRARFEAARDGNGKPVAGSYSGTITWRIPE</sequence>
<keyword evidence="11" id="KW-1185">Reference proteome</keyword>
<dbReference type="Proteomes" id="UP000430021">
    <property type="component" value="Unassembled WGS sequence"/>
</dbReference>
<keyword evidence="2 6" id="KW-0812">Transmembrane</keyword>
<feature type="region of interest" description="Disordered" evidence="5">
    <location>
        <begin position="49"/>
        <end position="144"/>
    </location>
</feature>
<evidence type="ECO:0000256" key="5">
    <source>
        <dbReference type="SAM" id="MobiDB-lite"/>
    </source>
</evidence>
<dbReference type="OrthoDB" id="7585155at2"/>
<evidence type="ECO:0000256" key="1">
    <source>
        <dbReference type="ARBA" id="ARBA00004167"/>
    </source>
</evidence>
<dbReference type="InterPro" id="IPR006260">
    <property type="entry name" value="TonB/TolA_C"/>
</dbReference>
<proteinExistence type="predicted"/>
<dbReference type="NCBIfam" id="TIGR01352">
    <property type="entry name" value="tonB_Cterm"/>
    <property type="match status" value="1"/>
</dbReference>
<keyword evidence="3 6" id="KW-1133">Transmembrane helix</keyword>
<reference evidence="9 10" key="1">
    <citation type="submission" date="2019-12" db="EMBL/GenBank/DDBJ databases">
        <title>Genomic-based taxomic classification of the family Erythrobacteraceae.</title>
        <authorList>
            <person name="Xu L."/>
        </authorList>
    </citation>
    <scope>NUCLEOTIDE SEQUENCE [LARGE SCALE GENOMIC DNA]</scope>
    <source>
        <strain evidence="9 10">JCM 10282</strain>
    </source>
</reference>
<evidence type="ECO:0000256" key="4">
    <source>
        <dbReference type="ARBA" id="ARBA00023136"/>
    </source>
</evidence>
<dbReference type="AlphaFoldDB" id="A0A6I4ULW4"/>
<evidence type="ECO:0000313" key="9">
    <source>
        <dbReference type="EMBL" id="MXP38315.1"/>
    </source>
</evidence>
<organism evidence="9 10">
    <name type="scientific">Erythrobacter ramosus</name>
    <dbReference type="NCBI Taxonomy" id="35811"/>
    <lineage>
        <taxon>Bacteria</taxon>
        <taxon>Pseudomonadati</taxon>
        <taxon>Pseudomonadota</taxon>
        <taxon>Alphaproteobacteria</taxon>
        <taxon>Sphingomonadales</taxon>
        <taxon>Erythrobacteraceae</taxon>
        <taxon>Erythrobacter/Porphyrobacter group</taxon>
        <taxon>Erythrobacter</taxon>
    </lineage>
</organism>
<evidence type="ECO:0000313" key="11">
    <source>
        <dbReference type="Proteomes" id="UP000548685"/>
    </source>
</evidence>
<feature type="compositionally biased region" description="Low complexity" evidence="5">
    <location>
        <begin position="69"/>
        <end position="81"/>
    </location>
</feature>
<comment type="caution">
    <text evidence="9">The sequence shown here is derived from an EMBL/GenBank/DDBJ whole genome shotgun (WGS) entry which is preliminary data.</text>
</comment>
<dbReference type="Gene3D" id="3.30.1150.10">
    <property type="match status" value="1"/>
</dbReference>
<feature type="domain" description="TonB C-terminal" evidence="7">
    <location>
        <begin position="152"/>
        <end position="226"/>
    </location>
</feature>
<keyword evidence="4 6" id="KW-0472">Membrane</keyword>
<evidence type="ECO:0000256" key="2">
    <source>
        <dbReference type="ARBA" id="ARBA00022692"/>
    </source>
</evidence>
<dbReference type="RefSeq" id="WP_160760490.1">
    <property type="nucleotide sequence ID" value="NZ_BAAADZ010000010.1"/>
</dbReference>
<dbReference type="GO" id="GO:0016020">
    <property type="term" value="C:membrane"/>
    <property type="evidence" value="ECO:0007669"/>
    <property type="project" value="UniProtKB-SubCell"/>
</dbReference>
<protein>
    <submittedName>
        <fullName evidence="8">Protein TonB</fullName>
    </submittedName>
    <submittedName>
        <fullName evidence="9">TonB family protein</fullName>
    </submittedName>
</protein>
<dbReference type="Proteomes" id="UP000548685">
    <property type="component" value="Unassembled WGS sequence"/>
</dbReference>
<evidence type="ECO:0000313" key="10">
    <source>
        <dbReference type="Proteomes" id="UP000430021"/>
    </source>
</evidence>
<dbReference type="InterPro" id="IPR037682">
    <property type="entry name" value="TonB_C"/>
</dbReference>
<evidence type="ECO:0000313" key="8">
    <source>
        <dbReference type="EMBL" id="MBB3776610.1"/>
    </source>
</evidence>
<gene>
    <name evidence="8" type="ORF">FHS52_002579</name>
    <name evidence="9" type="ORF">GRI59_06780</name>
</gene>
<dbReference type="EMBL" id="JACICE010000002">
    <property type="protein sequence ID" value="MBB3776610.1"/>
    <property type="molecule type" value="Genomic_DNA"/>
</dbReference>
<dbReference type="EMBL" id="WTYB01000002">
    <property type="protein sequence ID" value="MXP38315.1"/>
    <property type="molecule type" value="Genomic_DNA"/>
</dbReference>
<feature type="transmembrane region" description="Helical" evidence="6">
    <location>
        <begin position="12"/>
        <end position="38"/>
    </location>
</feature>